<comment type="caution">
    <text evidence="1">The sequence shown here is derived from an EMBL/GenBank/DDBJ whole genome shotgun (WGS) entry which is preliminary data.</text>
</comment>
<evidence type="ECO:0000313" key="2">
    <source>
        <dbReference type="Proteomes" id="UP000473574"/>
    </source>
</evidence>
<evidence type="ECO:0000313" key="1">
    <source>
        <dbReference type="EMBL" id="NEZ64158.1"/>
    </source>
</evidence>
<reference evidence="1 2" key="1">
    <citation type="journal article" date="2020" name="Microb. Ecol.">
        <title>Ecogenomics of the Marine Benthic Filamentous Cyanobacterium Adonisia.</title>
        <authorList>
            <person name="Walter J.M."/>
            <person name="Coutinho F.H."/>
            <person name="Leomil L."/>
            <person name="Hargreaves P.I."/>
            <person name="Campeao M.E."/>
            <person name="Vieira V.V."/>
            <person name="Silva B.S."/>
            <person name="Fistarol G.O."/>
            <person name="Salomon P.S."/>
            <person name="Sawabe T."/>
            <person name="Mino S."/>
            <person name="Hosokawa M."/>
            <person name="Miyashita H."/>
            <person name="Maruyama F."/>
            <person name="van Verk M.C."/>
            <person name="Dutilh B.E."/>
            <person name="Thompson C.C."/>
            <person name="Thompson F.L."/>
        </authorList>
    </citation>
    <scope>NUCLEOTIDE SEQUENCE [LARGE SCALE GENOMIC DNA]</scope>
    <source>
        <strain evidence="1 2">CCMR0082</strain>
    </source>
</reference>
<organism evidence="1 2">
    <name type="scientific">Adonisia turfae CCMR0082</name>
    <dbReference type="NCBI Taxonomy" id="2304604"/>
    <lineage>
        <taxon>Bacteria</taxon>
        <taxon>Bacillati</taxon>
        <taxon>Cyanobacteriota</taxon>
        <taxon>Adonisia</taxon>
        <taxon>Adonisia turfae</taxon>
    </lineage>
</organism>
<dbReference type="Proteomes" id="UP000473574">
    <property type="component" value="Unassembled WGS sequence"/>
</dbReference>
<dbReference type="RefSeq" id="WP_163664225.1">
    <property type="nucleotide sequence ID" value="NZ_QZCE01000002.1"/>
</dbReference>
<proteinExistence type="predicted"/>
<dbReference type="AlphaFoldDB" id="A0A6M0S6Q2"/>
<protein>
    <submittedName>
        <fullName evidence="1">Uncharacterized protein</fullName>
    </submittedName>
</protein>
<sequence>MAKSTSMATDKPKIQAYVAKNYRDAFEVLCKKQARSVSNGVEWLIIQAVDQAIKNGDIPAEILTDQNTP</sequence>
<dbReference type="EMBL" id="QZCE01000002">
    <property type="protein sequence ID" value="NEZ64158.1"/>
    <property type="molecule type" value="Genomic_DNA"/>
</dbReference>
<name>A0A6M0S6Q2_9CYAN</name>
<gene>
    <name evidence="1" type="ORF">D0962_15395</name>
</gene>
<accession>A0A6M0S6Q2</accession>